<evidence type="ECO:0000313" key="4">
    <source>
        <dbReference type="Proteomes" id="UP000294513"/>
    </source>
</evidence>
<keyword evidence="4" id="KW-1185">Reference proteome</keyword>
<feature type="transmembrane region" description="Helical" evidence="2">
    <location>
        <begin position="176"/>
        <end position="196"/>
    </location>
</feature>
<feature type="region of interest" description="Disordered" evidence="1">
    <location>
        <begin position="1"/>
        <end position="21"/>
    </location>
</feature>
<evidence type="ECO:0000256" key="2">
    <source>
        <dbReference type="SAM" id="Phobius"/>
    </source>
</evidence>
<gene>
    <name evidence="3" type="ORF">E1298_45355</name>
</gene>
<keyword evidence="2" id="KW-0472">Membrane</keyword>
<feature type="transmembrane region" description="Helical" evidence="2">
    <location>
        <begin position="93"/>
        <end position="119"/>
    </location>
</feature>
<accession>A0A4R4ZT39</accession>
<feature type="transmembrane region" description="Helical" evidence="2">
    <location>
        <begin position="261"/>
        <end position="283"/>
    </location>
</feature>
<comment type="caution">
    <text evidence="3">The sequence shown here is derived from an EMBL/GenBank/DDBJ whole genome shotgun (WGS) entry which is preliminary data.</text>
</comment>
<protein>
    <submittedName>
        <fullName evidence="3">ABC transporter permease</fullName>
    </submittedName>
</protein>
<keyword evidence="2" id="KW-0812">Transmembrane</keyword>
<feature type="transmembrane region" description="Helical" evidence="2">
    <location>
        <begin position="208"/>
        <end position="227"/>
    </location>
</feature>
<dbReference type="OrthoDB" id="3297985at2"/>
<dbReference type="EMBL" id="SMKU01000565">
    <property type="protein sequence ID" value="TDD61446.1"/>
    <property type="molecule type" value="Genomic_DNA"/>
</dbReference>
<dbReference type="AlphaFoldDB" id="A0A4R4ZT39"/>
<organism evidence="3 4">
    <name type="scientific">Actinomadura rubrisoli</name>
    <dbReference type="NCBI Taxonomy" id="2530368"/>
    <lineage>
        <taxon>Bacteria</taxon>
        <taxon>Bacillati</taxon>
        <taxon>Actinomycetota</taxon>
        <taxon>Actinomycetes</taxon>
        <taxon>Streptosporangiales</taxon>
        <taxon>Thermomonosporaceae</taxon>
        <taxon>Actinomadura</taxon>
    </lineage>
</organism>
<name>A0A4R4ZT39_9ACTN</name>
<sequence>MRPPTTGRAAGHRPGTGHAAAAGAPLRGALHAEWTKLRTLRSTAWLLLALAATTVLTGAAATAAVDTSHCATPAGCMEDTPKLSLSGVRLGQVAAVVLGVLAIGGEYATGTIGATLAAVPRRGTALLAKAAVVAGAVAAAGTLGVLGSLAAGRLILPGNGFSAANGHPPPSLADGPTARAAFGTVLYLVLVALLALGAGAALRDSAGAITAVLALLWIIPGITRFVGDARWQERLDKYAPMPAGLAVQATRELDRLPIGPWPGLAVLAAYTAAALLVGGALFLTRDA</sequence>
<feature type="transmembrane region" description="Helical" evidence="2">
    <location>
        <begin position="131"/>
        <end position="156"/>
    </location>
</feature>
<keyword evidence="2" id="KW-1133">Transmembrane helix</keyword>
<reference evidence="3 4" key="1">
    <citation type="submission" date="2019-03" db="EMBL/GenBank/DDBJ databases">
        <title>Draft genome sequences of novel Actinobacteria.</title>
        <authorList>
            <person name="Sahin N."/>
            <person name="Ay H."/>
            <person name="Saygin H."/>
        </authorList>
    </citation>
    <scope>NUCLEOTIDE SEQUENCE [LARGE SCALE GENOMIC DNA]</scope>
    <source>
        <strain evidence="3 4">H3C3</strain>
    </source>
</reference>
<dbReference type="Proteomes" id="UP000294513">
    <property type="component" value="Unassembled WGS sequence"/>
</dbReference>
<dbReference type="RefSeq" id="WP_131903558.1">
    <property type="nucleotide sequence ID" value="NZ_SMKU01000565.1"/>
</dbReference>
<evidence type="ECO:0000256" key="1">
    <source>
        <dbReference type="SAM" id="MobiDB-lite"/>
    </source>
</evidence>
<evidence type="ECO:0000313" key="3">
    <source>
        <dbReference type="EMBL" id="TDD61446.1"/>
    </source>
</evidence>
<proteinExistence type="predicted"/>
<feature type="transmembrane region" description="Helical" evidence="2">
    <location>
        <begin position="44"/>
        <end position="65"/>
    </location>
</feature>